<dbReference type="PROSITE" id="PS00622">
    <property type="entry name" value="HTH_LUXR_1"/>
    <property type="match status" value="1"/>
</dbReference>
<dbReference type="GO" id="GO:0003677">
    <property type="term" value="F:DNA binding"/>
    <property type="evidence" value="ECO:0007669"/>
    <property type="project" value="InterPro"/>
</dbReference>
<dbReference type="Proteomes" id="UP000646365">
    <property type="component" value="Unassembled WGS sequence"/>
</dbReference>
<organism evidence="2 3">
    <name type="scientific">Aliidongia dinghuensis</name>
    <dbReference type="NCBI Taxonomy" id="1867774"/>
    <lineage>
        <taxon>Bacteria</taxon>
        <taxon>Pseudomonadati</taxon>
        <taxon>Pseudomonadota</taxon>
        <taxon>Alphaproteobacteria</taxon>
        <taxon>Rhodospirillales</taxon>
        <taxon>Dongiaceae</taxon>
        <taxon>Aliidongia</taxon>
    </lineage>
</organism>
<comment type="caution">
    <text evidence="2">The sequence shown here is derived from an EMBL/GenBank/DDBJ whole genome shotgun (WGS) entry which is preliminary data.</text>
</comment>
<evidence type="ECO:0000259" key="1">
    <source>
        <dbReference type="PROSITE" id="PS50043"/>
    </source>
</evidence>
<dbReference type="PROSITE" id="PS50043">
    <property type="entry name" value="HTH_LUXR_2"/>
    <property type="match status" value="1"/>
</dbReference>
<dbReference type="InterPro" id="IPR036388">
    <property type="entry name" value="WH-like_DNA-bd_sf"/>
</dbReference>
<dbReference type="InterPro" id="IPR016032">
    <property type="entry name" value="Sig_transdc_resp-reg_C-effctor"/>
</dbReference>
<name>A0A8J2Z0B1_9PROT</name>
<dbReference type="EMBL" id="BMJQ01000017">
    <property type="protein sequence ID" value="GGF41322.1"/>
    <property type="molecule type" value="Genomic_DNA"/>
</dbReference>
<gene>
    <name evidence="2" type="ORF">GCM10011611_54660</name>
</gene>
<dbReference type="SMART" id="SM00421">
    <property type="entry name" value="HTH_LUXR"/>
    <property type="match status" value="1"/>
</dbReference>
<dbReference type="RefSeq" id="WP_189051343.1">
    <property type="nucleotide sequence ID" value="NZ_BMJQ01000017.1"/>
</dbReference>
<dbReference type="InterPro" id="IPR000792">
    <property type="entry name" value="Tscrpt_reg_LuxR_C"/>
</dbReference>
<feature type="domain" description="HTH luxR-type" evidence="1">
    <location>
        <begin position="199"/>
        <end position="262"/>
    </location>
</feature>
<proteinExistence type="predicted"/>
<reference evidence="2" key="1">
    <citation type="journal article" date="2014" name="Int. J. Syst. Evol. Microbiol.">
        <title>Complete genome sequence of Corynebacterium casei LMG S-19264T (=DSM 44701T), isolated from a smear-ripened cheese.</title>
        <authorList>
            <consortium name="US DOE Joint Genome Institute (JGI-PGF)"/>
            <person name="Walter F."/>
            <person name="Albersmeier A."/>
            <person name="Kalinowski J."/>
            <person name="Ruckert C."/>
        </authorList>
    </citation>
    <scope>NUCLEOTIDE SEQUENCE</scope>
    <source>
        <strain evidence="2">CGMCC 1.15725</strain>
    </source>
</reference>
<dbReference type="Gene3D" id="1.10.10.10">
    <property type="entry name" value="Winged helix-like DNA-binding domain superfamily/Winged helix DNA-binding domain"/>
    <property type="match status" value="1"/>
</dbReference>
<reference evidence="2" key="2">
    <citation type="submission" date="2020-09" db="EMBL/GenBank/DDBJ databases">
        <authorList>
            <person name="Sun Q."/>
            <person name="Zhou Y."/>
        </authorList>
    </citation>
    <scope>NUCLEOTIDE SEQUENCE</scope>
    <source>
        <strain evidence="2">CGMCC 1.15725</strain>
    </source>
</reference>
<dbReference type="GO" id="GO:0006355">
    <property type="term" value="P:regulation of DNA-templated transcription"/>
    <property type="evidence" value="ECO:0007669"/>
    <property type="project" value="InterPro"/>
</dbReference>
<accession>A0A8J2Z0B1</accession>
<protein>
    <submittedName>
        <fullName evidence="2">Helix-turn-helix transcriptional regulator</fullName>
    </submittedName>
</protein>
<dbReference type="AlphaFoldDB" id="A0A8J2Z0B1"/>
<dbReference type="Pfam" id="PF00196">
    <property type="entry name" value="GerE"/>
    <property type="match status" value="1"/>
</dbReference>
<evidence type="ECO:0000313" key="2">
    <source>
        <dbReference type="EMBL" id="GGF41322.1"/>
    </source>
</evidence>
<keyword evidence="3" id="KW-1185">Reference proteome</keyword>
<dbReference type="SUPFAM" id="SSF46894">
    <property type="entry name" value="C-terminal effector domain of the bipartite response regulators"/>
    <property type="match status" value="1"/>
</dbReference>
<evidence type="ECO:0000313" key="3">
    <source>
        <dbReference type="Proteomes" id="UP000646365"/>
    </source>
</evidence>
<sequence length="262" mass="28372">MLEVPVAASRLVSPVGLAAFEAVVGVLGSRDMDEVSFRAISEIAPIDELFAFERPLQGGPPRTVLSAGTGAAAAHRALAYRDRFHRLDPLNGAFGRADAAAGLMVLRVEAGDIDDPTYRRACYNEPEFVEKLSIAGRRPSGWLVMSLFRCQGTGRFEAGELRRLVGFGRLMLPLLARHDVLTAQWSGQKLSVEALEDRLAVLCADLTGRERAVSARTVAGMTAEAIGLDLGIATTSVLTYRRRAYQRLNITSAFQLCGLLLQ</sequence>